<dbReference type="GO" id="GO:0016192">
    <property type="term" value="P:vesicle-mediated transport"/>
    <property type="evidence" value="ECO:0007669"/>
    <property type="project" value="TreeGrafter"/>
</dbReference>
<dbReference type="InterPro" id="IPR008564">
    <property type="entry name" value="TVP23-like"/>
</dbReference>
<dbReference type="InParanoid" id="G7E891"/>
<feature type="compositionally biased region" description="Basic and acidic residues" evidence="9">
    <location>
        <begin position="559"/>
        <end position="572"/>
    </location>
</feature>
<feature type="compositionally biased region" description="Low complexity" evidence="9">
    <location>
        <begin position="536"/>
        <end position="550"/>
    </location>
</feature>
<feature type="transmembrane region" description="Helical" evidence="10">
    <location>
        <begin position="146"/>
        <end position="174"/>
    </location>
</feature>
<protein>
    <recommendedName>
        <fullName evidence="4">Golgi apparatus membrane protein TVP23</fullName>
    </recommendedName>
    <alternativeName>
        <fullName evidence="5">Golgi apparatus membrane protein tvp23</fullName>
    </alternativeName>
</protein>
<comment type="function">
    <text evidence="1">Golgi membrane protein involved in vesicular trafficking.</text>
</comment>
<dbReference type="AlphaFoldDB" id="G7E891"/>
<evidence type="ECO:0000256" key="6">
    <source>
        <dbReference type="ARBA" id="ARBA00022692"/>
    </source>
</evidence>
<dbReference type="HOGENOM" id="CLU_414512_0_0_1"/>
<evidence type="ECO:0000313" key="12">
    <source>
        <dbReference type="Proteomes" id="UP000009131"/>
    </source>
</evidence>
<dbReference type="Proteomes" id="UP000009131">
    <property type="component" value="Unassembled WGS sequence"/>
</dbReference>
<evidence type="ECO:0000256" key="2">
    <source>
        <dbReference type="ARBA" id="ARBA00004653"/>
    </source>
</evidence>
<evidence type="ECO:0000256" key="8">
    <source>
        <dbReference type="ARBA" id="ARBA00023136"/>
    </source>
</evidence>
<feature type="transmembrane region" description="Helical" evidence="10">
    <location>
        <begin position="195"/>
        <end position="216"/>
    </location>
</feature>
<feature type="region of interest" description="Disordered" evidence="9">
    <location>
        <begin position="292"/>
        <end position="332"/>
    </location>
</feature>
<dbReference type="EMBL" id="BABT02000177">
    <property type="protein sequence ID" value="GAA99051.1"/>
    <property type="molecule type" value="Genomic_DNA"/>
</dbReference>
<dbReference type="STRING" id="764103.G7E891"/>
<name>G7E891_MIXOS</name>
<keyword evidence="8 10" id="KW-0472">Membrane</keyword>
<keyword evidence="12" id="KW-1185">Reference proteome</keyword>
<evidence type="ECO:0000256" key="1">
    <source>
        <dbReference type="ARBA" id="ARBA00003246"/>
    </source>
</evidence>
<evidence type="ECO:0000313" key="11">
    <source>
        <dbReference type="EMBL" id="GAA99051.1"/>
    </source>
</evidence>
<dbReference type="eggNOG" id="KOG3195">
    <property type="taxonomic scope" value="Eukaryota"/>
</dbReference>
<dbReference type="GO" id="GO:0009306">
    <property type="term" value="P:protein secretion"/>
    <property type="evidence" value="ECO:0007669"/>
    <property type="project" value="TreeGrafter"/>
</dbReference>
<dbReference type="PANTHER" id="PTHR13019:SF7">
    <property type="entry name" value="GOLGI APPARATUS MEMBRANE PROTEIN TVP23"/>
    <property type="match status" value="1"/>
</dbReference>
<evidence type="ECO:0000256" key="5">
    <source>
        <dbReference type="ARBA" id="ARBA00020687"/>
    </source>
</evidence>
<gene>
    <name evidence="11" type="primary">Mo05740</name>
    <name evidence="11" type="ORF">E5Q_05740</name>
</gene>
<evidence type="ECO:0000256" key="4">
    <source>
        <dbReference type="ARBA" id="ARBA00013603"/>
    </source>
</evidence>
<dbReference type="Pfam" id="PF05832">
    <property type="entry name" value="DUF846"/>
    <property type="match status" value="1"/>
</dbReference>
<evidence type="ECO:0000256" key="7">
    <source>
        <dbReference type="ARBA" id="ARBA00022989"/>
    </source>
</evidence>
<feature type="region of interest" description="Disordered" evidence="9">
    <location>
        <begin position="372"/>
        <end position="510"/>
    </location>
</feature>
<dbReference type="PANTHER" id="PTHR13019">
    <property type="entry name" value="GOLGI APPARATUS MEMBRANE PROTEIN TVP23"/>
    <property type="match status" value="1"/>
</dbReference>
<feature type="compositionally biased region" description="Acidic residues" evidence="9">
    <location>
        <begin position="307"/>
        <end position="324"/>
    </location>
</feature>
<comment type="similarity">
    <text evidence="3">Belongs to the TVP23 family.</text>
</comment>
<accession>G7E891</accession>
<dbReference type="RefSeq" id="XP_014565107.1">
    <property type="nucleotide sequence ID" value="XM_014709621.1"/>
</dbReference>
<keyword evidence="7 10" id="KW-1133">Transmembrane helix</keyword>
<dbReference type="GO" id="GO:0000139">
    <property type="term" value="C:Golgi membrane"/>
    <property type="evidence" value="ECO:0007669"/>
    <property type="project" value="UniProtKB-SubCell"/>
</dbReference>
<comment type="subcellular location">
    <subcellularLocation>
        <location evidence="2">Golgi apparatus membrane</location>
        <topology evidence="2">Multi-pass membrane protein</topology>
    </subcellularLocation>
</comment>
<feature type="compositionally biased region" description="Acidic residues" evidence="9">
    <location>
        <begin position="573"/>
        <end position="586"/>
    </location>
</feature>
<organism evidence="11 12">
    <name type="scientific">Mixia osmundae (strain CBS 9802 / IAM 14324 / JCM 22182 / KY 12970)</name>
    <dbReference type="NCBI Taxonomy" id="764103"/>
    <lineage>
        <taxon>Eukaryota</taxon>
        <taxon>Fungi</taxon>
        <taxon>Dikarya</taxon>
        <taxon>Basidiomycota</taxon>
        <taxon>Pucciniomycotina</taxon>
        <taxon>Mixiomycetes</taxon>
        <taxon>Mixiales</taxon>
        <taxon>Mixiaceae</taxon>
        <taxon>Mixia</taxon>
    </lineage>
</organism>
<proteinExistence type="inferred from homology"/>
<feature type="compositionally biased region" description="Low complexity" evidence="9">
    <location>
        <begin position="383"/>
        <end position="425"/>
    </location>
</feature>
<evidence type="ECO:0000256" key="3">
    <source>
        <dbReference type="ARBA" id="ARBA00005467"/>
    </source>
</evidence>
<reference evidence="11 12" key="2">
    <citation type="journal article" date="2012" name="Open Biol.">
        <title>Characteristics of nucleosomes and linker DNA regions on the genome of the basidiomycete Mixia osmundae revealed by mono- and dinucleosome mapping.</title>
        <authorList>
            <person name="Nishida H."/>
            <person name="Kondo S."/>
            <person name="Matsumoto T."/>
            <person name="Suzuki Y."/>
            <person name="Yoshikawa H."/>
            <person name="Taylor T.D."/>
            <person name="Sugiyama J."/>
        </authorList>
    </citation>
    <scope>NUCLEOTIDE SEQUENCE [LARGE SCALE GENOMIC DNA]</scope>
    <source>
        <strain evidence="12">CBS 9802 / IAM 14324 / JCM 22182 / KY 12970</strain>
    </source>
</reference>
<evidence type="ECO:0000256" key="10">
    <source>
        <dbReference type="SAM" id="Phobius"/>
    </source>
</evidence>
<sequence>MSTIQADEDLEQGHIQPSGTLQPGGLATAQPQSSADPQLSIWQQSSHPVALFFLFAFRSAAVATYLLCGFFSNSYVFSTVLVVVLLSADFWTVRNVSGRVLVGLRFWNQVDEDGTSYWVFESRDPTQPANAVDSRMFWVALYTFPVVWFFLLFIGLFSSISFIPIVILALVFNVTNTIGFSYADRDAKRKWATGMAANSMFGGLGGVGGTVISGLLRSGMGKVFGPRDLGAGAGAGANLVAKALPQILRTGPPQEMALSDEDLASSTDKLVLDSHAPSLSVGAKELYASHNGHAKPVDIRPSSSQMELEDDGDDESISSNEDPESAAARRDAMARAKLANLSPCSGSILLNPGSDTPSPRFANPLASLKESSLFGGSERSRKVSNSSSSASSPRRPPARRSSSLISTSTKQSSTSPSSAKSPSLTFAPLPEPGRKRASSITLGVAARASLLNTQAGNNPQPRQPSPSRPVQRTGGSGSPWAQTYQVGPAGFSNGPPAWYAGGPLPPGVYTVDDVGRGVKAAWKKLKKRSSSRDSKASLSSSPTRSESGSSVATTADSDPDPRKPADDTIHEADESETFPDAVEEQQSDDRHGRPTHRQPDHVDERLRTKQLEHWDMSTPTRSRRSSVDNPGEPVALSHSDLVHHLKSSVLGFEPHEAHPALA</sequence>
<keyword evidence="6 10" id="KW-0812">Transmembrane</keyword>
<feature type="region of interest" description="Disordered" evidence="9">
    <location>
        <begin position="522"/>
        <end position="640"/>
    </location>
</feature>
<reference evidence="11 12" key="1">
    <citation type="journal article" date="2011" name="J. Gen. Appl. Microbiol.">
        <title>Draft genome sequencing of the enigmatic basidiomycete Mixia osmundae.</title>
        <authorList>
            <person name="Nishida H."/>
            <person name="Nagatsuka Y."/>
            <person name="Sugiyama J."/>
        </authorList>
    </citation>
    <scope>NUCLEOTIDE SEQUENCE [LARGE SCALE GENOMIC DNA]</scope>
    <source>
        <strain evidence="12">CBS 9802 / IAM 14324 / JCM 22182 / KY 12970</strain>
    </source>
</reference>
<dbReference type="OrthoDB" id="2151161at2759"/>
<evidence type="ECO:0000256" key="9">
    <source>
        <dbReference type="SAM" id="MobiDB-lite"/>
    </source>
</evidence>
<comment type="caution">
    <text evidence="11">The sequence shown here is derived from an EMBL/GenBank/DDBJ whole genome shotgun (WGS) entry which is preliminary data.</text>
</comment>
<feature type="compositionally biased region" description="Basic and acidic residues" evidence="9">
    <location>
        <begin position="587"/>
        <end position="615"/>
    </location>
</feature>